<feature type="transmembrane region" description="Helical" evidence="7">
    <location>
        <begin position="152"/>
        <end position="171"/>
    </location>
</feature>
<dbReference type="Proteomes" id="UP001595872">
    <property type="component" value="Unassembled WGS sequence"/>
</dbReference>
<feature type="transmembrane region" description="Helical" evidence="7">
    <location>
        <begin position="28"/>
        <end position="51"/>
    </location>
</feature>
<reference evidence="10" key="1">
    <citation type="journal article" date="2019" name="Int. J. Syst. Evol. Microbiol.">
        <title>The Global Catalogue of Microorganisms (GCM) 10K type strain sequencing project: providing services to taxonomists for standard genome sequencing and annotation.</title>
        <authorList>
            <consortium name="The Broad Institute Genomics Platform"/>
            <consortium name="The Broad Institute Genome Sequencing Center for Infectious Disease"/>
            <person name="Wu L."/>
            <person name="Ma J."/>
        </authorList>
    </citation>
    <scope>NUCLEOTIDE SEQUENCE [LARGE SCALE GENOMIC DNA]</scope>
    <source>
        <strain evidence="10">KLKA75</strain>
    </source>
</reference>
<dbReference type="Pfam" id="PF07690">
    <property type="entry name" value="MFS_1"/>
    <property type="match status" value="1"/>
</dbReference>
<protein>
    <submittedName>
        <fullName evidence="9">MFS transporter</fullName>
    </submittedName>
</protein>
<comment type="caution">
    <text evidence="9">The sequence shown here is derived from an EMBL/GenBank/DDBJ whole genome shotgun (WGS) entry which is preliminary data.</text>
</comment>
<evidence type="ECO:0000256" key="2">
    <source>
        <dbReference type="ARBA" id="ARBA00022448"/>
    </source>
</evidence>
<feature type="transmembrane region" description="Helical" evidence="7">
    <location>
        <begin position="237"/>
        <end position="257"/>
    </location>
</feature>
<sequence>MPTKTETAEAGRAGVWATFRHAPAAAKAILVGVFLSRLGGFLNIFIVLYLTAKGYSAGQAAFALGVYGFGGVAGVLLGGTLADRLGARNSTVLSMAVTAVLTAALLYLPSYGLLLVAVAIASLAAQIYRPASATLLSELIPEDQQVMIFGMYRLGLNLGAMAAPLVGFGLYHLDGDGYTLLFWGEGAIAMVYALVAIVAIPARATASAAAPDEADAAPDAAPETSGGWAGVLQDRRYLLFLAAVLLNAIVYVQYLSTLPLDVKRAGVDLFWYTLAVSLNGFIVILFELPLTRFSQKWPFTFTVGLTFGLVGLGVGLYGLPMGAAVIVGATLVWTLGEIIGGPAVFAYPAMAGPARLRSRYISGFQFMHALGTAIGPVLGGALFVRMHHGVWPVLAVAGLLAAVFGVAAIRPDAVRRSRAKETAPAALVAEEA</sequence>
<dbReference type="PANTHER" id="PTHR23517:SF2">
    <property type="entry name" value="MULTIDRUG RESISTANCE PROTEIN MDTH"/>
    <property type="match status" value="1"/>
</dbReference>
<keyword evidence="5 7" id="KW-1133">Transmembrane helix</keyword>
<keyword evidence="3" id="KW-1003">Cell membrane</keyword>
<comment type="subcellular location">
    <subcellularLocation>
        <location evidence="1">Cell membrane</location>
        <topology evidence="1">Multi-pass membrane protein</topology>
    </subcellularLocation>
</comment>
<dbReference type="InterPro" id="IPR011701">
    <property type="entry name" value="MFS"/>
</dbReference>
<evidence type="ECO:0000313" key="9">
    <source>
        <dbReference type="EMBL" id="MFC4907228.1"/>
    </source>
</evidence>
<keyword evidence="6 7" id="KW-0472">Membrane</keyword>
<gene>
    <name evidence="9" type="ORF">ACFPCY_07850</name>
</gene>
<dbReference type="PROSITE" id="PS50850">
    <property type="entry name" value="MFS"/>
    <property type="match status" value="1"/>
</dbReference>
<dbReference type="EMBL" id="JBHSIT010000002">
    <property type="protein sequence ID" value="MFC4907228.1"/>
    <property type="molecule type" value="Genomic_DNA"/>
</dbReference>
<evidence type="ECO:0000256" key="4">
    <source>
        <dbReference type="ARBA" id="ARBA00022692"/>
    </source>
</evidence>
<feature type="transmembrane region" description="Helical" evidence="7">
    <location>
        <begin position="366"/>
        <end position="384"/>
    </location>
</feature>
<proteinExistence type="predicted"/>
<evidence type="ECO:0000256" key="3">
    <source>
        <dbReference type="ARBA" id="ARBA00022475"/>
    </source>
</evidence>
<organism evidence="9 10">
    <name type="scientific">Actinomadura gamaensis</name>
    <dbReference type="NCBI Taxonomy" id="1763541"/>
    <lineage>
        <taxon>Bacteria</taxon>
        <taxon>Bacillati</taxon>
        <taxon>Actinomycetota</taxon>
        <taxon>Actinomycetes</taxon>
        <taxon>Streptosporangiales</taxon>
        <taxon>Thermomonosporaceae</taxon>
        <taxon>Actinomadura</taxon>
    </lineage>
</organism>
<dbReference type="PANTHER" id="PTHR23517">
    <property type="entry name" value="RESISTANCE PROTEIN MDTM, PUTATIVE-RELATED-RELATED"/>
    <property type="match status" value="1"/>
</dbReference>
<feature type="transmembrane region" description="Helical" evidence="7">
    <location>
        <begin position="390"/>
        <end position="409"/>
    </location>
</feature>
<dbReference type="InterPro" id="IPR050171">
    <property type="entry name" value="MFS_Transporters"/>
</dbReference>
<keyword evidence="10" id="KW-1185">Reference proteome</keyword>
<dbReference type="InterPro" id="IPR036259">
    <property type="entry name" value="MFS_trans_sf"/>
</dbReference>
<feature type="transmembrane region" description="Helical" evidence="7">
    <location>
        <begin position="269"/>
        <end position="290"/>
    </location>
</feature>
<feature type="transmembrane region" description="Helical" evidence="7">
    <location>
        <begin position="57"/>
        <end position="78"/>
    </location>
</feature>
<evidence type="ECO:0000256" key="5">
    <source>
        <dbReference type="ARBA" id="ARBA00022989"/>
    </source>
</evidence>
<dbReference type="InterPro" id="IPR020846">
    <property type="entry name" value="MFS_dom"/>
</dbReference>
<keyword evidence="4 7" id="KW-0812">Transmembrane</keyword>
<feature type="transmembrane region" description="Helical" evidence="7">
    <location>
        <begin position="323"/>
        <end position="345"/>
    </location>
</feature>
<feature type="transmembrane region" description="Helical" evidence="7">
    <location>
        <begin position="177"/>
        <end position="200"/>
    </location>
</feature>
<evidence type="ECO:0000256" key="7">
    <source>
        <dbReference type="SAM" id="Phobius"/>
    </source>
</evidence>
<evidence type="ECO:0000259" key="8">
    <source>
        <dbReference type="PROSITE" id="PS50850"/>
    </source>
</evidence>
<keyword evidence="2" id="KW-0813">Transport</keyword>
<accession>A0ABV9TUX9</accession>
<evidence type="ECO:0000256" key="1">
    <source>
        <dbReference type="ARBA" id="ARBA00004651"/>
    </source>
</evidence>
<dbReference type="Gene3D" id="1.20.1250.20">
    <property type="entry name" value="MFS general substrate transporter like domains"/>
    <property type="match status" value="1"/>
</dbReference>
<dbReference type="RefSeq" id="WP_378252966.1">
    <property type="nucleotide sequence ID" value="NZ_JBHSIT010000002.1"/>
</dbReference>
<dbReference type="SUPFAM" id="SSF103473">
    <property type="entry name" value="MFS general substrate transporter"/>
    <property type="match status" value="1"/>
</dbReference>
<name>A0ABV9TUX9_9ACTN</name>
<feature type="transmembrane region" description="Helical" evidence="7">
    <location>
        <begin position="297"/>
        <end position="317"/>
    </location>
</feature>
<evidence type="ECO:0000313" key="10">
    <source>
        <dbReference type="Proteomes" id="UP001595872"/>
    </source>
</evidence>
<feature type="domain" description="Major facilitator superfamily (MFS) profile" evidence="8">
    <location>
        <begin position="25"/>
        <end position="413"/>
    </location>
</feature>
<evidence type="ECO:0000256" key="6">
    <source>
        <dbReference type="ARBA" id="ARBA00023136"/>
    </source>
</evidence>